<dbReference type="GO" id="GO:0016491">
    <property type="term" value="F:oxidoreductase activity"/>
    <property type="evidence" value="ECO:0007669"/>
    <property type="project" value="InterPro"/>
</dbReference>
<dbReference type="InterPro" id="IPR047262">
    <property type="entry name" value="PRX-like1"/>
</dbReference>
<dbReference type="PROSITE" id="PS51352">
    <property type="entry name" value="THIOREDOXIN_2"/>
    <property type="match status" value="1"/>
</dbReference>
<comment type="caution">
    <text evidence="3">The sequence shown here is derived from an EMBL/GenBank/DDBJ whole genome shotgun (WGS) entry which is preliminary data.</text>
</comment>
<protein>
    <submittedName>
        <fullName evidence="3">Thioredoxin family protein</fullName>
    </submittedName>
</protein>
<dbReference type="EMBL" id="PUIA01000010">
    <property type="protein sequence ID" value="PQO40795.1"/>
    <property type="molecule type" value="Genomic_DNA"/>
</dbReference>
<evidence type="ECO:0000259" key="2">
    <source>
        <dbReference type="PROSITE" id="PS51352"/>
    </source>
</evidence>
<organism evidence="3 4">
    <name type="scientific">Blastopirellula marina</name>
    <dbReference type="NCBI Taxonomy" id="124"/>
    <lineage>
        <taxon>Bacteria</taxon>
        <taxon>Pseudomonadati</taxon>
        <taxon>Planctomycetota</taxon>
        <taxon>Planctomycetia</taxon>
        <taxon>Pirellulales</taxon>
        <taxon>Pirellulaceae</taxon>
        <taxon>Blastopirellula</taxon>
    </lineage>
</organism>
<feature type="chain" id="PRO_5015399160" evidence="1">
    <location>
        <begin position="22"/>
        <end position="203"/>
    </location>
</feature>
<evidence type="ECO:0000313" key="4">
    <source>
        <dbReference type="Proteomes" id="UP000240009"/>
    </source>
</evidence>
<gene>
    <name evidence="3" type="ORF">C5Y96_01075</name>
</gene>
<dbReference type="CDD" id="cd02969">
    <property type="entry name" value="PRX_like1"/>
    <property type="match status" value="1"/>
</dbReference>
<dbReference type="InterPro" id="IPR036249">
    <property type="entry name" value="Thioredoxin-like_sf"/>
</dbReference>
<dbReference type="RefSeq" id="WP_105349702.1">
    <property type="nucleotide sequence ID" value="NZ_PUIA01000010.1"/>
</dbReference>
<dbReference type="OrthoDB" id="9809746at2"/>
<dbReference type="PANTHER" id="PTHR43640:SF1">
    <property type="entry name" value="THIOREDOXIN-DEPENDENT PEROXIREDOXIN"/>
    <property type="match status" value="1"/>
</dbReference>
<proteinExistence type="predicted"/>
<accession>A0A2S8G8L2</accession>
<dbReference type="Pfam" id="PF08534">
    <property type="entry name" value="Redoxin"/>
    <property type="match status" value="1"/>
</dbReference>
<evidence type="ECO:0000313" key="3">
    <source>
        <dbReference type="EMBL" id="PQO40795.1"/>
    </source>
</evidence>
<name>A0A2S8G8L2_9BACT</name>
<feature type="domain" description="Thioredoxin" evidence="2">
    <location>
        <begin position="28"/>
        <end position="180"/>
    </location>
</feature>
<dbReference type="InterPro" id="IPR013766">
    <property type="entry name" value="Thioredoxin_domain"/>
</dbReference>
<keyword evidence="1" id="KW-0732">Signal</keyword>
<sequence>MISRIIPLFCAVFLPLTAIQAGEYNPILSIGDVVQPWENLPATNGEPHSWKDLKVKKVVVVAFTCNTCPYAVDYQDRIKTLSKKWQNDDRVALIAVNSNLIDEDSLEAMKERAKTEKFTFPYLKDEKQELGKAWGATRTPEFFVIDSDRKVVYMGAMDDNPNAAEATVNYVDKAVEATLAGKQPDVQETVAIGCNIRYKRSRR</sequence>
<feature type="signal peptide" evidence="1">
    <location>
        <begin position="1"/>
        <end position="21"/>
    </location>
</feature>
<dbReference type="Proteomes" id="UP000240009">
    <property type="component" value="Unassembled WGS sequence"/>
</dbReference>
<dbReference type="Gene3D" id="3.40.30.10">
    <property type="entry name" value="Glutaredoxin"/>
    <property type="match status" value="1"/>
</dbReference>
<dbReference type="SUPFAM" id="SSF52833">
    <property type="entry name" value="Thioredoxin-like"/>
    <property type="match status" value="1"/>
</dbReference>
<dbReference type="InterPro" id="IPR013740">
    <property type="entry name" value="Redoxin"/>
</dbReference>
<evidence type="ECO:0000256" key="1">
    <source>
        <dbReference type="SAM" id="SignalP"/>
    </source>
</evidence>
<reference evidence="3 4" key="1">
    <citation type="submission" date="2018-02" db="EMBL/GenBank/DDBJ databases">
        <title>Comparative genomes isolates from brazilian mangrove.</title>
        <authorList>
            <person name="Araujo J.E."/>
            <person name="Taketani R.G."/>
            <person name="Silva M.C.P."/>
            <person name="Loureco M.V."/>
            <person name="Andreote F.D."/>
        </authorList>
    </citation>
    <scope>NUCLEOTIDE SEQUENCE [LARGE SCALE GENOMIC DNA]</scope>
    <source>
        <strain evidence="3 4">HEX-2 MGV</strain>
    </source>
</reference>
<dbReference type="AlphaFoldDB" id="A0A2S8G8L2"/>
<dbReference type="PANTHER" id="PTHR43640">
    <property type="entry name" value="OS07G0260300 PROTEIN"/>
    <property type="match status" value="1"/>
</dbReference>